<sequence>MINKIDYCTNRTITHSFQDINEIVEFIKNPPQEHKKLVEYARTLERGTNEYQNIKKYQLPAISINFNFSNNYIIGKNVAESTGYLYIDVDGKTEQDLEINTAYVCAYWRSLSNTGMTLVVKVEGLIPLNFKQATREIAMLLDIPYDKQAVSIDRLTVLPYDQNAYYNDNVEVFSVTEMFPEHSHDNKEAIKDGKSTHFNSIRYNSIGYDCNGYKLRFNNLDEILESYEIVFDENGFYDLGKDSKIEYAQVFVPFRKILSGERESKLKSIAYQLVALNKNVKKKTLLKYLNTINYAKITPPLDNKEVVGTFEKVYKKIDEIKPYNNASRRFIYDKDRKLTTKEKRKFNIKQICKDKITKTKSDLLAVMKNWNYNLYGKITIQKIVELTGKNKKTVQKYYADLKRYISTIPVWEEEKRTKNKIFKMFVLKNPLLKKLDELMR</sequence>
<keyword evidence="2" id="KW-1185">Reference proteome</keyword>
<evidence type="ECO:0000313" key="1">
    <source>
        <dbReference type="EMBL" id="MFN1215790.1"/>
    </source>
</evidence>
<dbReference type="EMBL" id="JBJXVJ010000001">
    <property type="protein sequence ID" value="MFN1215790.1"/>
    <property type="molecule type" value="Genomic_DNA"/>
</dbReference>
<gene>
    <name evidence="1" type="ORF">ACKW6Q_02275</name>
</gene>
<evidence type="ECO:0000313" key="2">
    <source>
        <dbReference type="Proteomes" id="UP001634154"/>
    </source>
</evidence>
<protein>
    <recommendedName>
        <fullName evidence="3">Virulence-protein E N-terminal domain-containing protein</fullName>
    </recommendedName>
</protein>
<dbReference type="Proteomes" id="UP001634154">
    <property type="component" value="Unassembled WGS sequence"/>
</dbReference>
<accession>A0ABW9JXG0</accession>
<evidence type="ECO:0008006" key="3">
    <source>
        <dbReference type="Google" id="ProtNLM"/>
    </source>
</evidence>
<name>A0ABW9JXG0_9FLAO</name>
<dbReference type="RefSeq" id="WP_409355566.1">
    <property type="nucleotide sequence ID" value="NZ_JBJXVJ010000001.1"/>
</dbReference>
<organism evidence="1 2">
    <name type="scientific">Chryseobacterium kwangjuense</name>
    <dbReference type="NCBI Taxonomy" id="267125"/>
    <lineage>
        <taxon>Bacteria</taxon>
        <taxon>Pseudomonadati</taxon>
        <taxon>Bacteroidota</taxon>
        <taxon>Flavobacteriia</taxon>
        <taxon>Flavobacteriales</taxon>
        <taxon>Weeksellaceae</taxon>
        <taxon>Chryseobacterium group</taxon>
        <taxon>Chryseobacterium</taxon>
    </lineage>
</organism>
<proteinExistence type="predicted"/>
<reference evidence="1 2" key="1">
    <citation type="submission" date="2024-12" db="EMBL/GenBank/DDBJ databases">
        <title>Draft genome sequence of Chryseobacterium kwangjuense AG447.</title>
        <authorList>
            <person name="Cheptsov V.S."/>
            <person name="Belov A."/>
            <person name="Zavarzina A.G."/>
        </authorList>
    </citation>
    <scope>NUCLEOTIDE SEQUENCE [LARGE SCALE GENOMIC DNA]</scope>
    <source>
        <strain evidence="1 2">AG447</strain>
    </source>
</reference>
<comment type="caution">
    <text evidence="1">The sequence shown here is derived from an EMBL/GenBank/DDBJ whole genome shotgun (WGS) entry which is preliminary data.</text>
</comment>